<evidence type="ECO:0000256" key="2">
    <source>
        <dbReference type="ARBA" id="ARBA00022705"/>
    </source>
</evidence>
<dbReference type="FunFam" id="1.10.150.20:FF:000006">
    <property type="entry name" value="DNA ligase"/>
    <property type="match status" value="1"/>
</dbReference>
<dbReference type="Proteomes" id="UP000712673">
    <property type="component" value="Unassembled WGS sequence"/>
</dbReference>
<dbReference type="CDD" id="cd17748">
    <property type="entry name" value="BRCT_DNA_ligase_like"/>
    <property type="match status" value="1"/>
</dbReference>
<dbReference type="PROSITE" id="PS50172">
    <property type="entry name" value="BRCT"/>
    <property type="match status" value="1"/>
</dbReference>
<dbReference type="Pfam" id="PF00533">
    <property type="entry name" value="BRCT"/>
    <property type="match status" value="1"/>
</dbReference>
<dbReference type="GO" id="GO:0006260">
    <property type="term" value="P:DNA replication"/>
    <property type="evidence" value="ECO:0007669"/>
    <property type="project" value="UniProtKB-KW"/>
</dbReference>
<feature type="non-terminal residue" evidence="9">
    <location>
        <position position="1"/>
    </location>
</feature>
<keyword evidence="7" id="KW-0234">DNA repair</keyword>
<keyword evidence="1 9" id="KW-0436">Ligase</keyword>
<feature type="domain" description="BRCT" evidence="8">
    <location>
        <begin position="80"/>
        <end position="149"/>
    </location>
</feature>
<reference evidence="9" key="1">
    <citation type="submission" date="2019-03" db="EMBL/GenBank/DDBJ databases">
        <title>Lake Tanganyika Metagenome-Assembled Genomes (MAGs).</title>
        <authorList>
            <person name="Tran P."/>
        </authorList>
    </citation>
    <scope>NUCLEOTIDE SEQUENCE</scope>
    <source>
        <strain evidence="9">K_DeepCast_65m_m2_066</strain>
    </source>
</reference>
<dbReference type="InterPro" id="IPR001357">
    <property type="entry name" value="BRCT_dom"/>
</dbReference>
<keyword evidence="5" id="KW-0862">Zinc</keyword>
<keyword evidence="3" id="KW-0479">Metal-binding</keyword>
<evidence type="ECO:0000256" key="5">
    <source>
        <dbReference type="ARBA" id="ARBA00022833"/>
    </source>
</evidence>
<evidence type="ECO:0000259" key="8">
    <source>
        <dbReference type="PROSITE" id="PS50172"/>
    </source>
</evidence>
<accession>A0A937W1F2</accession>
<dbReference type="Gene3D" id="1.10.150.20">
    <property type="entry name" value="5' to 3' exonuclease, C-terminal subdomain"/>
    <property type="match status" value="1"/>
</dbReference>
<evidence type="ECO:0000313" key="10">
    <source>
        <dbReference type="Proteomes" id="UP000712673"/>
    </source>
</evidence>
<protein>
    <submittedName>
        <fullName evidence="9">NAD-dependent DNA ligase LigA</fullName>
    </submittedName>
</protein>
<comment type="caution">
    <text evidence="9">The sequence shown here is derived from an EMBL/GenBank/DDBJ whole genome shotgun (WGS) entry which is preliminary data.</text>
</comment>
<dbReference type="EMBL" id="VGLS01000146">
    <property type="protein sequence ID" value="MBM3223450.1"/>
    <property type="molecule type" value="Genomic_DNA"/>
</dbReference>
<dbReference type="SUPFAM" id="SSF52113">
    <property type="entry name" value="BRCT domain"/>
    <property type="match status" value="1"/>
</dbReference>
<evidence type="ECO:0000256" key="6">
    <source>
        <dbReference type="ARBA" id="ARBA00023027"/>
    </source>
</evidence>
<gene>
    <name evidence="9" type="ORF">FJZ47_06590</name>
</gene>
<dbReference type="GO" id="GO:0006281">
    <property type="term" value="P:DNA repair"/>
    <property type="evidence" value="ECO:0007669"/>
    <property type="project" value="UniProtKB-KW"/>
</dbReference>
<dbReference type="InterPro" id="IPR010994">
    <property type="entry name" value="RuvA_2-like"/>
</dbReference>
<dbReference type="InterPro" id="IPR041663">
    <property type="entry name" value="DisA/LigA_HHH"/>
</dbReference>
<evidence type="ECO:0000256" key="4">
    <source>
        <dbReference type="ARBA" id="ARBA00022763"/>
    </source>
</evidence>
<dbReference type="SMART" id="SM00292">
    <property type="entry name" value="BRCT"/>
    <property type="match status" value="1"/>
</dbReference>
<keyword evidence="4" id="KW-0227">DNA damage</keyword>
<evidence type="ECO:0000256" key="1">
    <source>
        <dbReference type="ARBA" id="ARBA00022598"/>
    </source>
</evidence>
<dbReference type="SUPFAM" id="SSF47781">
    <property type="entry name" value="RuvA domain 2-like"/>
    <property type="match status" value="1"/>
</dbReference>
<organism evidence="9 10">
    <name type="scientific">Tectimicrobiota bacterium</name>
    <dbReference type="NCBI Taxonomy" id="2528274"/>
    <lineage>
        <taxon>Bacteria</taxon>
        <taxon>Pseudomonadati</taxon>
        <taxon>Nitrospinota/Tectimicrobiota group</taxon>
        <taxon>Candidatus Tectimicrobiota</taxon>
    </lineage>
</organism>
<evidence type="ECO:0000256" key="7">
    <source>
        <dbReference type="ARBA" id="ARBA00023204"/>
    </source>
</evidence>
<sequence length="165" mass="17304">LGIRHVGERVAALLAARYGSMEALAMAQAEELAEINEIGPVIAESVCQFFANEANRQTIARLQAASVHMVAPVAAEAGTTAPQVLAGKVFVLTGTLPNLTRQEAQARIVAAGGRVTSSVTRKTHYVVAGAEPGSKYQQAERLGVPILDEAEFARLLASPALSDEV</sequence>
<proteinExistence type="predicted"/>
<dbReference type="GO" id="GO:0016874">
    <property type="term" value="F:ligase activity"/>
    <property type="evidence" value="ECO:0007669"/>
    <property type="project" value="UniProtKB-KW"/>
</dbReference>
<evidence type="ECO:0000313" key="9">
    <source>
        <dbReference type="EMBL" id="MBM3223450.1"/>
    </source>
</evidence>
<dbReference type="Gene3D" id="3.40.50.10190">
    <property type="entry name" value="BRCT domain"/>
    <property type="match status" value="1"/>
</dbReference>
<dbReference type="Pfam" id="PF12826">
    <property type="entry name" value="HHH_2"/>
    <property type="match status" value="1"/>
</dbReference>
<evidence type="ECO:0000256" key="3">
    <source>
        <dbReference type="ARBA" id="ARBA00022723"/>
    </source>
</evidence>
<keyword evidence="2" id="KW-0235">DNA replication</keyword>
<dbReference type="GO" id="GO:0046872">
    <property type="term" value="F:metal ion binding"/>
    <property type="evidence" value="ECO:0007669"/>
    <property type="project" value="UniProtKB-KW"/>
</dbReference>
<dbReference type="AlphaFoldDB" id="A0A937W1F2"/>
<keyword evidence="6" id="KW-0520">NAD</keyword>
<dbReference type="InterPro" id="IPR036420">
    <property type="entry name" value="BRCT_dom_sf"/>
</dbReference>
<name>A0A937W1F2_UNCTE</name>